<sequence>MTYGTQSDRLRVAAMAKLKKLSISEYLLQFIRDDYRAVYGETPPEKLDARVQC</sequence>
<reference evidence="1" key="2">
    <citation type="submission" date="2021-08" db="EMBL/GenBank/DDBJ databases">
        <authorList>
            <person name="Tani A."/>
            <person name="Ola A."/>
            <person name="Ogura Y."/>
            <person name="Katsura K."/>
            <person name="Hayashi T."/>
        </authorList>
    </citation>
    <scope>NUCLEOTIDE SEQUENCE</scope>
    <source>
        <strain evidence="1">LMG 23639</strain>
    </source>
</reference>
<dbReference type="RefSeq" id="WP_163363716.1">
    <property type="nucleotide sequence ID" value="NZ_BPQR01000058.1"/>
</dbReference>
<gene>
    <name evidence="1" type="ORF">AOPFMNJM_3327</name>
</gene>
<evidence type="ECO:0000313" key="1">
    <source>
        <dbReference type="EMBL" id="GJE07995.1"/>
    </source>
</evidence>
<reference evidence="1" key="1">
    <citation type="journal article" date="2021" name="Front. Microbiol.">
        <title>Comprehensive Comparative Genomics and Phenotyping of Methylobacterium Species.</title>
        <authorList>
            <person name="Alessa O."/>
            <person name="Ogura Y."/>
            <person name="Fujitani Y."/>
            <person name="Takami H."/>
            <person name="Hayashi T."/>
            <person name="Sahin N."/>
            <person name="Tani A."/>
        </authorList>
    </citation>
    <scope>NUCLEOTIDE SEQUENCE</scope>
    <source>
        <strain evidence="1">LMG 23639</strain>
    </source>
</reference>
<keyword evidence="2" id="KW-1185">Reference proteome</keyword>
<evidence type="ECO:0008006" key="3">
    <source>
        <dbReference type="Google" id="ProtNLM"/>
    </source>
</evidence>
<name>A0ABQ4SXQ5_9HYPH</name>
<evidence type="ECO:0000313" key="2">
    <source>
        <dbReference type="Proteomes" id="UP001055102"/>
    </source>
</evidence>
<dbReference type="Proteomes" id="UP001055102">
    <property type="component" value="Unassembled WGS sequence"/>
</dbReference>
<accession>A0ABQ4SXQ5</accession>
<dbReference type="EMBL" id="BPQR01000058">
    <property type="protein sequence ID" value="GJE07995.1"/>
    <property type="molecule type" value="Genomic_DNA"/>
</dbReference>
<organism evidence="1 2">
    <name type="scientific">Methylobacterium jeotgali</name>
    <dbReference type="NCBI Taxonomy" id="381630"/>
    <lineage>
        <taxon>Bacteria</taxon>
        <taxon>Pseudomonadati</taxon>
        <taxon>Pseudomonadota</taxon>
        <taxon>Alphaproteobacteria</taxon>
        <taxon>Hyphomicrobiales</taxon>
        <taxon>Methylobacteriaceae</taxon>
        <taxon>Methylobacterium</taxon>
    </lineage>
</organism>
<comment type="caution">
    <text evidence="1">The sequence shown here is derived from an EMBL/GenBank/DDBJ whole genome shotgun (WGS) entry which is preliminary data.</text>
</comment>
<protein>
    <recommendedName>
        <fullName evidence="3">CopG family transcriptional regulator</fullName>
    </recommendedName>
</protein>
<proteinExistence type="predicted"/>